<keyword evidence="8" id="KW-1185">Reference proteome</keyword>
<organism evidence="7 8">
    <name type="scientific">Zunongwangia atlantica 22II14-10F7</name>
    <dbReference type="NCBI Taxonomy" id="1185767"/>
    <lineage>
        <taxon>Bacteria</taxon>
        <taxon>Pseudomonadati</taxon>
        <taxon>Bacteroidota</taxon>
        <taxon>Flavobacteriia</taxon>
        <taxon>Flavobacteriales</taxon>
        <taxon>Flavobacteriaceae</taxon>
        <taxon>Zunongwangia</taxon>
    </lineage>
</organism>
<dbReference type="InterPro" id="IPR007452">
    <property type="entry name" value="TamB_C"/>
</dbReference>
<evidence type="ECO:0000313" key="8">
    <source>
        <dbReference type="Proteomes" id="UP000192746"/>
    </source>
</evidence>
<sequence length="1473" mass="165155">MVGLLLLFILLLVVFSIPAVQTSLAEKLTKTLREKNDVNIEIGRVSLSYFGDVQINEIFIEDHHQDTLIYTKELRTSLLSIGNLINNSPNLGKTTLQQFKMRMRRYEGEDLDNMGVFISKLSSDTTSSSKPFTLSVSNLQVLDGKYSFIDENNKYPEIIKFDKLGINADDFTVEGSEIRAVINLIRAHDRRGMQINRLSTNFLYNPTDMRLDDLEIITDHSEIYANIDFDYEEGDFGDFFNKVKINANFNESQVSSTDLQVFYDAFGEDEMLNLTTNLNGTLNDLQLNDLQLFGLDRSAVYGDLNLKGAFTGVAEDFELSGTLRNFSSNYYDLVNFLPGILQGKLPQELSSFGSVRVIGNTRITSSSVAMDIDLSSQLGSATADLDFINLNDGDNAGYSGNLKVKDFNIGRLLKNKQVGKTSFNLDIKGTGFTADNLNTQLRGQISKLGFKGYNYSNIRVIGNMRAPVFNGNLAINDPNLRMEFNGLADLSSEINNYDFESSVAYADLYKMNIINRDTISIFKGDVIMNMEGTSIDDAVGEILLLNTSYENPMDLYRFDDFSIKSSFAGNVRTIEVNSPDVISGQMKGRFNLSELQALFQNSIGSIYTNYEPNVITNNQYMEFDFDIYNKIVEVFYPDLTLSPNTFLRGRVESDESEFKLNFRSPRIDLFNNMFQEVNLQVDNTNPIYNTYFEADSVATGTYNFSEFSFINVTQRDTLFIRSEFKGGKYDRDVFNLNLFHTINKENQSVVGIQRSDLTFKENTWYINQNRNKNNKFVFENSFRDITIDSLVMNHGSEEIRLSGVVRDSTYKDLNMEFSNVDLYKITPEIDSLDIGGRLNGKLDVLQEKGAYYPNTSMLIDSLKINKILLGNMKLDVSGNENLTNYTVNASLQKEEVESLLAIGDINVEGDQPTIDLNIDLQKLNMAAFSPLGGEVLSNIRGYASGSATLTGDYKNPDFGGSLRLNNAGLTIPYLNVDLDLLNQAQVNLTQQRFVFDNVDIQDTKYKTRGVLDGSISHENFTEWFLDLGITTDRLLVLDTEAEEDALYYGTAFISGDATIEGPTDQLVIEVNATTEEGTIFKIPLSDEESVGDNSYIHFLTPEEKAARAAGEEIEIPEVKGIELVFDLDVTRDAEVEVVIDQTSGSTLRGRGAGNLLLEINTNGKFNMWGDFIVYEGVYNFKYAGLVQKVFNVRSGGSINWDGNPLRAELDVSAVYSLNANPAVLLENPSINRKIPVDVVINLQGQVIQPEINFDIQFPTASSVVRSELEYRMDDRASRELQALFLVTQNAFYSEFGLRQTAITGTLAERASSIVNDIFADEDGKFQVGVNYVQGDRTPDQQTVDRFGLTLSTQISERVLINGQVGVPIGGTTESVIVGDLEIDFLLNEDGSLRATVFNRENNIQFIGEEIGFTQGVGLSYSVDFDTFKELIRKITNKELEVENTQQPKQEKIESKNSLAPDYINFPEEDGEIE</sequence>
<evidence type="ECO:0000259" key="6">
    <source>
        <dbReference type="Pfam" id="PF04357"/>
    </source>
</evidence>
<comment type="caution">
    <text evidence="7">The sequence shown here is derived from an EMBL/GenBank/DDBJ whole genome shotgun (WGS) entry which is preliminary data.</text>
</comment>
<accession>A0A1Y1T5V9</accession>
<name>A0A1Y1T5V9_9FLAO</name>
<comment type="subcellular location">
    <subcellularLocation>
        <location evidence="1">Membrane</location>
        <topology evidence="1">Single-pass membrane protein</topology>
    </subcellularLocation>
</comment>
<dbReference type="GO" id="GO:0009306">
    <property type="term" value="P:protein secretion"/>
    <property type="evidence" value="ECO:0007669"/>
    <property type="project" value="InterPro"/>
</dbReference>
<proteinExistence type="predicted"/>
<keyword evidence="2" id="KW-0812">Transmembrane</keyword>
<dbReference type="RefSeq" id="WP_084840643.1">
    <property type="nucleotide sequence ID" value="NZ_ARYN01000004.1"/>
</dbReference>
<protein>
    <recommendedName>
        <fullName evidence="6">Translocation and assembly module TamB C-terminal domain-containing protein</fullName>
    </recommendedName>
</protein>
<evidence type="ECO:0000256" key="2">
    <source>
        <dbReference type="ARBA" id="ARBA00022692"/>
    </source>
</evidence>
<evidence type="ECO:0000313" key="7">
    <source>
        <dbReference type="EMBL" id="ORL46437.1"/>
    </source>
</evidence>
<dbReference type="EMBL" id="ARYN01000004">
    <property type="protein sequence ID" value="ORL46437.1"/>
    <property type="molecule type" value="Genomic_DNA"/>
</dbReference>
<dbReference type="OrthoDB" id="680700at2"/>
<dbReference type="Proteomes" id="UP000192746">
    <property type="component" value="Unassembled WGS sequence"/>
</dbReference>
<evidence type="ECO:0000256" key="5">
    <source>
        <dbReference type="SAM" id="MobiDB-lite"/>
    </source>
</evidence>
<gene>
    <name evidence="7" type="ORF">IIF7_05317</name>
</gene>
<dbReference type="Pfam" id="PF04357">
    <property type="entry name" value="TamB"/>
    <property type="match status" value="1"/>
</dbReference>
<evidence type="ECO:0000256" key="1">
    <source>
        <dbReference type="ARBA" id="ARBA00004167"/>
    </source>
</evidence>
<dbReference type="GO" id="GO:0005886">
    <property type="term" value="C:plasma membrane"/>
    <property type="evidence" value="ECO:0007669"/>
    <property type="project" value="InterPro"/>
</dbReference>
<feature type="region of interest" description="Disordered" evidence="5">
    <location>
        <begin position="1441"/>
        <end position="1473"/>
    </location>
</feature>
<keyword evidence="3" id="KW-1133">Transmembrane helix</keyword>
<dbReference type="STRING" id="1185767.IIF7_05317"/>
<evidence type="ECO:0000256" key="4">
    <source>
        <dbReference type="ARBA" id="ARBA00023136"/>
    </source>
</evidence>
<reference evidence="7 8" key="1">
    <citation type="submission" date="2013-04" db="EMBL/GenBank/DDBJ databases">
        <title>Zunongwangia sp. 22II14-10F7 Genome Sequencing.</title>
        <authorList>
            <person name="Lai Q."/>
            <person name="Shao Z."/>
        </authorList>
    </citation>
    <scope>NUCLEOTIDE SEQUENCE [LARGE SCALE GENOMIC DNA]</scope>
    <source>
        <strain evidence="7 8">22II14-10F7</strain>
    </source>
</reference>
<keyword evidence="4" id="KW-0472">Membrane</keyword>
<evidence type="ECO:0000256" key="3">
    <source>
        <dbReference type="ARBA" id="ARBA00022989"/>
    </source>
</evidence>
<feature type="domain" description="Translocation and assembly module TamB C-terminal" evidence="6">
    <location>
        <begin position="1001"/>
        <end position="1424"/>
    </location>
</feature>